<gene>
    <name evidence="3" type="ORF">FYJ65_07350</name>
</gene>
<dbReference type="InterPro" id="IPR001763">
    <property type="entry name" value="Rhodanese-like_dom"/>
</dbReference>
<dbReference type="Gene3D" id="3.40.250.10">
    <property type="entry name" value="Rhodanese-like domain"/>
    <property type="match status" value="4"/>
</dbReference>
<dbReference type="NCBIfam" id="NF040466">
    <property type="entry name" value="ydjY_domain"/>
    <property type="match status" value="1"/>
</dbReference>
<organism evidence="3 4">
    <name type="scientific">Mogibacterium kristiansenii</name>
    <dbReference type="NCBI Taxonomy" id="2606708"/>
    <lineage>
        <taxon>Bacteria</taxon>
        <taxon>Bacillati</taxon>
        <taxon>Bacillota</taxon>
        <taxon>Clostridia</taxon>
        <taxon>Peptostreptococcales</taxon>
        <taxon>Anaerovoracaceae</taxon>
        <taxon>Mogibacterium</taxon>
    </lineage>
</organism>
<dbReference type="Gene3D" id="2.60.40.1080">
    <property type="match status" value="2"/>
</dbReference>
<feature type="chain" id="PRO_5026771360" description="Rhodanese domain-containing protein" evidence="1">
    <location>
        <begin position="30"/>
        <end position="872"/>
    </location>
</feature>
<evidence type="ECO:0000256" key="1">
    <source>
        <dbReference type="SAM" id="SignalP"/>
    </source>
</evidence>
<evidence type="ECO:0000313" key="3">
    <source>
        <dbReference type="EMBL" id="MST71129.1"/>
    </source>
</evidence>
<comment type="caution">
    <text evidence="3">The sequence shown here is derived from an EMBL/GenBank/DDBJ whole genome shotgun (WGS) entry which is preliminary data.</text>
</comment>
<dbReference type="InterPro" id="IPR008964">
    <property type="entry name" value="Invasin/intimin_cell_adhesion"/>
</dbReference>
<dbReference type="SMART" id="SM00450">
    <property type="entry name" value="RHOD"/>
    <property type="match status" value="4"/>
</dbReference>
<dbReference type="SMART" id="SM00635">
    <property type="entry name" value="BID_2"/>
    <property type="match status" value="2"/>
</dbReference>
<dbReference type="Pfam" id="PF00581">
    <property type="entry name" value="Rhodanese"/>
    <property type="match status" value="4"/>
</dbReference>
<feature type="domain" description="Rhodanese" evidence="2">
    <location>
        <begin position="787"/>
        <end position="872"/>
    </location>
</feature>
<sequence>MKRSKKMFTVMLALCVALSMAMASVTANAATKKPKKIYLKATSTTVDIKGKVKVSVYKTKPSKASKSVKWKSSNKKVATVSKSGYVTGKKKGTVKITATSKKNKRAKKTIKIKVTNLKAKYVKMSKTSAILFPNDKTTLKATVKGSAGFYNQGVTWKSSNTSVATVTSKGIVTAKKAGKATITATEKGGSKKATCAVTVSGIKVDKANKSVSVTATVNNADAKSMHYVVYKNGGAAKTSYFVTDATPAELNAALGKISAKAWNTNSNFKTDAKVAQAGNKTIDELAQSGIGNKNYTKFDINIQNGNQTIKMVETLKGAKDNDNFSMIYSNVANNHNAGSGCLTCNTSCYAGVVTNEFKTWAEPFVPQNMPAKGTTVTITYTAQTDNYISAKTLKDNADNYVILDVRKAADYAEGHIAGAVSADMDGFVGKSITEAQSKANVKAVVDKYGKNKKYAVICYSGNGYAQAASAELRSLGVSNDNIFTLGGDKARKSSDGGMKAWKAAGYEVVAYNYTDVDGVKAAQSDENTVILDARKADDYKDAHIGGAVSADMDGYVSGTISKADSDNNIKSVVEKKGADKKYIIICYSGNSYAKAATEVLVENGVKVSNISILTGGMGAWRSAGEALDHYNYTNADTTFSKMKDSSYVILDTRKTDDASRGGYIQGHIPGAVSADVDGIVNNGDSAAAAANVKTAVDKYGKDKKYIVICYSGNRYAKVATGLLMNNGIKNANIQTLGGDDSKQSDAGGMKAWNAKYPSYVVAKHTSTGKFNFANGITPEHLKADVDGQKVFTVMDVRAKDAFGNGHISNAVSTPSDDEAAVMKAVNDNKNGLYVLVCYTGNAKADAARNIMVKNGVDESRIICLQGGMDTWK</sequence>
<protein>
    <recommendedName>
        <fullName evidence="2">Rhodanese domain-containing protein</fullName>
    </recommendedName>
</protein>
<dbReference type="PANTHER" id="PTHR43031">
    <property type="entry name" value="FAD-DEPENDENT OXIDOREDUCTASE"/>
    <property type="match status" value="1"/>
</dbReference>
<accession>A0A6N7XMF4</accession>
<dbReference type="PANTHER" id="PTHR43031:SF16">
    <property type="entry name" value="OXIDOREDUCTASE"/>
    <property type="match status" value="1"/>
</dbReference>
<dbReference type="RefSeq" id="WP_154554692.1">
    <property type="nucleotide sequence ID" value="NZ_VUNA01000014.1"/>
</dbReference>
<name>A0A6N7XMF4_9FIRM</name>
<dbReference type="EMBL" id="VUNA01000014">
    <property type="protein sequence ID" value="MST71129.1"/>
    <property type="molecule type" value="Genomic_DNA"/>
</dbReference>
<feature type="domain" description="Rhodanese" evidence="2">
    <location>
        <begin position="643"/>
        <end position="761"/>
    </location>
</feature>
<feature type="domain" description="Rhodanese" evidence="2">
    <location>
        <begin position="524"/>
        <end position="629"/>
    </location>
</feature>
<evidence type="ECO:0000259" key="2">
    <source>
        <dbReference type="PROSITE" id="PS50206"/>
    </source>
</evidence>
<dbReference type="Pfam" id="PF02368">
    <property type="entry name" value="Big_2"/>
    <property type="match status" value="2"/>
</dbReference>
<evidence type="ECO:0000313" key="4">
    <source>
        <dbReference type="Proteomes" id="UP000469424"/>
    </source>
</evidence>
<dbReference type="AlphaFoldDB" id="A0A6N7XMF4"/>
<proteinExistence type="predicted"/>
<dbReference type="InterPro" id="IPR047750">
    <property type="entry name" value="YdjY-like"/>
</dbReference>
<dbReference type="InterPro" id="IPR050229">
    <property type="entry name" value="GlpE_sulfurtransferase"/>
</dbReference>
<dbReference type="CDD" id="cd00158">
    <property type="entry name" value="RHOD"/>
    <property type="match status" value="4"/>
</dbReference>
<dbReference type="InterPro" id="IPR036873">
    <property type="entry name" value="Rhodanese-like_dom_sf"/>
</dbReference>
<feature type="domain" description="Rhodanese" evidence="2">
    <location>
        <begin position="396"/>
        <end position="510"/>
    </location>
</feature>
<reference evidence="3 4" key="1">
    <citation type="submission" date="2019-08" db="EMBL/GenBank/DDBJ databases">
        <title>In-depth cultivation of the pig gut microbiome towards novel bacterial diversity and tailored functional studies.</title>
        <authorList>
            <person name="Wylensek D."/>
            <person name="Hitch T.C.A."/>
            <person name="Clavel T."/>
        </authorList>
    </citation>
    <scope>NUCLEOTIDE SEQUENCE [LARGE SCALE GENOMIC DNA]</scope>
    <source>
        <strain evidence="3 4">WCA-MUC-591-APC-4B</strain>
    </source>
</reference>
<keyword evidence="1" id="KW-0732">Signal</keyword>
<dbReference type="PROSITE" id="PS50206">
    <property type="entry name" value="RHODANESE_3"/>
    <property type="match status" value="4"/>
</dbReference>
<feature type="signal peptide" evidence="1">
    <location>
        <begin position="1"/>
        <end position="29"/>
    </location>
</feature>
<dbReference type="SUPFAM" id="SSF52821">
    <property type="entry name" value="Rhodanese/Cell cycle control phosphatase"/>
    <property type="match status" value="4"/>
</dbReference>
<dbReference type="SUPFAM" id="SSF49373">
    <property type="entry name" value="Invasin/intimin cell-adhesion fragments"/>
    <property type="match status" value="2"/>
</dbReference>
<dbReference type="Proteomes" id="UP000469424">
    <property type="component" value="Unassembled WGS sequence"/>
</dbReference>
<dbReference type="InterPro" id="IPR003343">
    <property type="entry name" value="Big_2"/>
</dbReference>
<keyword evidence="4" id="KW-1185">Reference proteome</keyword>